<reference evidence="1" key="1">
    <citation type="journal article" date="2021" name="Microb. Physiol.">
        <title>Proteogenomic Insights into the Physiology of Marine, Sulfate-Reducing, Filamentous Desulfonema limicola and Desulfonema magnum.</title>
        <authorList>
            <person name="Schnaars V."/>
            <person name="Wohlbrand L."/>
            <person name="Scheve S."/>
            <person name="Hinrichs C."/>
            <person name="Reinhardt R."/>
            <person name="Rabus R."/>
        </authorList>
    </citation>
    <scope>NUCLEOTIDE SEQUENCE</scope>
    <source>
        <strain evidence="1">4be13</strain>
    </source>
</reference>
<dbReference type="Proteomes" id="UP000663722">
    <property type="component" value="Chromosome"/>
</dbReference>
<evidence type="ECO:0000313" key="2">
    <source>
        <dbReference type="Proteomes" id="UP000663722"/>
    </source>
</evidence>
<name>A0A975GL21_9BACT</name>
<gene>
    <name evidence="1" type="ORF">dnm_012040</name>
</gene>
<proteinExistence type="predicted"/>
<dbReference type="AlphaFoldDB" id="A0A975GL21"/>
<keyword evidence="2" id="KW-1185">Reference proteome</keyword>
<dbReference type="EMBL" id="CP061800">
    <property type="protein sequence ID" value="QTA85199.1"/>
    <property type="molecule type" value="Genomic_DNA"/>
</dbReference>
<dbReference type="KEGG" id="dmm:dnm_012040"/>
<organism evidence="1 2">
    <name type="scientific">Desulfonema magnum</name>
    <dbReference type="NCBI Taxonomy" id="45655"/>
    <lineage>
        <taxon>Bacteria</taxon>
        <taxon>Pseudomonadati</taxon>
        <taxon>Thermodesulfobacteriota</taxon>
        <taxon>Desulfobacteria</taxon>
        <taxon>Desulfobacterales</taxon>
        <taxon>Desulfococcaceae</taxon>
        <taxon>Desulfonema</taxon>
    </lineage>
</organism>
<sequence length="51" mass="5846">MIELELFEKIAFNAILEQAVNENEGIYDGLKEQPAVSQWVKQAVKVLRRGE</sequence>
<evidence type="ECO:0000313" key="1">
    <source>
        <dbReference type="EMBL" id="QTA85199.1"/>
    </source>
</evidence>
<accession>A0A975GL21</accession>
<protein>
    <submittedName>
        <fullName evidence="1">Uncharacterized protein</fullName>
    </submittedName>
</protein>
<dbReference type="RefSeq" id="WP_207681346.1">
    <property type="nucleotide sequence ID" value="NZ_CP061800.1"/>
</dbReference>